<protein>
    <submittedName>
        <fullName evidence="2">Uncharacterized protein</fullName>
    </submittedName>
</protein>
<evidence type="ECO:0000313" key="3">
    <source>
        <dbReference type="Proteomes" id="UP000487117"/>
    </source>
</evidence>
<comment type="caution">
    <text evidence="2">The sequence shown here is derived from an EMBL/GenBank/DDBJ whole genome shotgun (WGS) entry which is preliminary data.</text>
</comment>
<feature type="compositionally biased region" description="Polar residues" evidence="1">
    <location>
        <begin position="59"/>
        <end position="78"/>
    </location>
</feature>
<reference evidence="3" key="1">
    <citation type="journal article" date="2020" name="MBio">
        <title>Horizontal gene transfer to a defensive symbiont with a reduced genome amongst a multipartite beetle microbiome.</title>
        <authorList>
            <person name="Waterworth S.C."/>
            <person name="Florez L.V."/>
            <person name="Rees E.R."/>
            <person name="Hertweck C."/>
            <person name="Kaltenpoth M."/>
            <person name="Kwan J.C."/>
        </authorList>
    </citation>
    <scope>NUCLEOTIDE SEQUENCE [LARGE SCALE GENOMIC DNA]</scope>
</reference>
<dbReference type="Proteomes" id="UP000487117">
    <property type="component" value="Unassembled WGS sequence"/>
</dbReference>
<organism evidence="2 3">
    <name type="scientific">Stenotrophomonas maltophilia</name>
    <name type="common">Pseudomonas maltophilia</name>
    <name type="synonym">Xanthomonas maltophilia</name>
    <dbReference type="NCBI Taxonomy" id="40324"/>
    <lineage>
        <taxon>Bacteria</taxon>
        <taxon>Pseudomonadati</taxon>
        <taxon>Pseudomonadota</taxon>
        <taxon>Gammaproteobacteria</taxon>
        <taxon>Lysobacterales</taxon>
        <taxon>Lysobacteraceae</taxon>
        <taxon>Stenotrophomonas</taxon>
        <taxon>Stenotrophomonas maltophilia group</taxon>
    </lineage>
</organism>
<feature type="compositionally biased region" description="Pro residues" evidence="1">
    <location>
        <begin position="154"/>
        <end position="164"/>
    </location>
</feature>
<feature type="compositionally biased region" description="Low complexity" evidence="1">
    <location>
        <begin position="9"/>
        <end position="29"/>
    </location>
</feature>
<proteinExistence type="predicted"/>
<feature type="region of interest" description="Disordered" evidence="1">
    <location>
        <begin position="146"/>
        <end position="181"/>
    </location>
</feature>
<evidence type="ECO:0000313" key="2">
    <source>
        <dbReference type="EMBL" id="KAF1014568.1"/>
    </source>
</evidence>
<name>A0A7V8JKY3_STEMA</name>
<evidence type="ECO:0000256" key="1">
    <source>
        <dbReference type="SAM" id="MobiDB-lite"/>
    </source>
</evidence>
<dbReference type="AlphaFoldDB" id="A0A7V8JKY3"/>
<feature type="region of interest" description="Disordered" evidence="1">
    <location>
        <begin position="1"/>
        <end position="78"/>
    </location>
</feature>
<gene>
    <name evidence="2" type="ORF">GAK31_02055</name>
</gene>
<sequence length="226" mass="23177">MACPSAGRRTSGTASAPPSATRAAAPDRASVLSAGSNSADTPKCAAERRIAPRSCGLPTPSSHNASAGPSSHCASGSTGARCTSATTPSWWVVAASLLRSPSSTTRLATHHFSSGCRRGMRASSRYSLRSACGRALNAASTAFRPYSRSSSALRPPPPPPPPWPAAGGSVRGSGVARGGRADGRRLLQGSFTYTVSCLRWRQNSALRIPSASGSNTGSRPSFFCRS</sequence>
<dbReference type="EMBL" id="WNDS01000003">
    <property type="protein sequence ID" value="KAF1014568.1"/>
    <property type="molecule type" value="Genomic_DNA"/>
</dbReference>
<accession>A0A7V8JKY3</accession>